<feature type="domain" description="Gamma tubulin complex component C-terminal" evidence="8">
    <location>
        <begin position="348"/>
        <end position="722"/>
    </location>
</feature>
<evidence type="ECO:0000313" key="11">
    <source>
        <dbReference type="Proteomes" id="UP001206595"/>
    </source>
</evidence>
<dbReference type="GO" id="GO:0051321">
    <property type="term" value="P:meiotic cell cycle"/>
    <property type="evidence" value="ECO:0007669"/>
    <property type="project" value="TreeGrafter"/>
</dbReference>
<evidence type="ECO:0000256" key="6">
    <source>
        <dbReference type="RuleBase" id="RU363050"/>
    </source>
</evidence>
<dbReference type="PANTHER" id="PTHR19302:SF27">
    <property type="entry name" value="GAMMA-TUBULIN COMPLEX COMPONENT 4"/>
    <property type="match status" value="1"/>
</dbReference>
<keyword evidence="5 6" id="KW-0206">Cytoskeleton</keyword>
<keyword evidence="4 6" id="KW-0493">Microtubule</keyword>
<dbReference type="GeneID" id="75915648"/>
<comment type="similarity">
    <text evidence="2 6">Belongs to the TUBGCP family.</text>
</comment>
<evidence type="ECO:0000256" key="2">
    <source>
        <dbReference type="ARBA" id="ARBA00010337"/>
    </source>
</evidence>
<reference evidence="10" key="2">
    <citation type="journal article" date="2022" name="Proc. Natl. Acad. Sci. U.S.A.">
        <title>Diploid-dominant life cycles characterize the early evolution of Fungi.</title>
        <authorList>
            <person name="Amses K.R."/>
            <person name="Simmons D.R."/>
            <person name="Longcore J.E."/>
            <person name="Mondo S.J."/>
            <person name="Seto K."/>
            <person name="Jeronimo G.H."/>
            <person name="Bonds A.E."/>
            <person name="Quandt C.A."/>
            <person name="Davis W.J."/>
            <person name="Chang Y."/>
            <person name="Federici B.A."/>
            <person name="Kuo A."/>
            <person name="LaButti K."/>
            <person name="Pangilinan J."/>
            <person name="Andreopoulos W."/>
            <person name="Tritt A."/>
            <person name="Riley R."/>
            <person name="Hundley H."/>
            <person name="Johnson J."/>
            <person name="Lipzen A."/>
            <person name="Barry K."/>
            <person name="Lang B.F."/>
            <person name="Cuomo C.A."/>
            <person name="Buchler N.E."/>
            <person name="Grigoriev I.V."/>
            <person name="Spatafora J.W."/>
            <person name="Stajich J.E."/>
            <person name="James T.Y."/>
        </authorList>
    </citation>
    <scope>NUCLEOTIDE SEQUENCE</scope>
    <source>
        <strain evidence="10">AG</strain>
    </source>
</reference>
<evidence type="ECO:0000256" key="3">
    <source>
        <dbReference type="ARBA" id="ARBA00022490"/>
    </source>
</evidence>
<dbReference type="GO" id="GO:0005874">
    <property type="term" value="C:microtubule"/>
    <property type="evidence" value="ECO:0007669"/>
    <property type="project" value="UniProtKB-KW"/>
</dbReference>
<keyword evidence="3 6" id="KW-0963">Cytoplasm</keyword>
<dbReference type="Proteomes" id="UP001206595">
    <property type="component" value="Unassembled WGS sequence"/>
</dbReference>
<comment type="subcellular location">
    <subcellularLocation>
        <location evidence="1 6">Cytoplasm</location>
        <location evidence="1 6">Cytoskeleton</location>
        <location evidence="1 6">Microtubule organizing center</location>
    </subcellularLocation>
</comment>
<dbReference type="InterPro" id="IPR007259">
    <property type="entry name" value="GCP"/>
</dbReference>
<gene>
    <name evidence="10" type="ORF">K450DRAFT_248874</name>
</gene>
<dbReference type="GO" id="GO:0000930">
    <property type="term" value="C:gamma-tubulin complex"/>
    <property type="evidence" value="ECO:0007669"/>
    <property type="project" value="TreeGrafter"/>
</dbReference>
<dbReference type="InterPro" id="IPR040457">
    <property type="entry name" value="GCP_C"/>
</dbReference>
<evidence type="ECO:0000256" key="7">
    <source>
        <dbReference type="SAM" id="MobiDB-lite"/>
    </source>
</evidence>
<dbReference type="Gene3D" id="1.20.120.1900">
    <property type="entry name" value="Gamma-tubulin complex, C-terminal domain"/>
    <property type="match status" value="1"/>
</dbReference>
<feature type="domain" description="Gamma tubulin complex component protein N-terminal" evidence="9">
    <location>
        <begin position="2"/>
        <end position="335"/>
    </location>
</feature>
<evidence type="ECO:0000313" key="10">
    <source>
        <dbReference type="EMBL" id="KAI8578070.1"/>
    </source>
</evidence>
<dbReference type="Pfam" id="PF04130">
    <property type="entry name" value="GCP_C_terminal"/>
    <property type="match status" value="1"/>
</dbReference>
<dbReference type="GO" id="GO:0005816">
    <property type="term" value="C:spindle pole body"/>
    <property type="evidence" value="ECO:0007669"/>
    <property type="project" value="UniProtKB-ARBA"/>
</dbReference>
<comment type="caution">
    <text evidence="10">The sequence shown here is derived from an EMBL/GenBank/DDBJ whole genome shotgun (WGS) entry which is preliminary data.</text>
</comment>
<reference evidence="10" key="1">
    <citation type="submission" date="2021-06" db="EMBL/GenBank/DDBJ databases">
        <authorList>
            <consortium name="DOE Joint Genome Institute"/>
            <person name="Mondo S.J."/>
            <person name="Amses K.R."/>
            <person name="Simmons D.R."/>
            <person name="Longcore J.E."/>
            <person name="Seto K."/>
            <person name="Alves G.H."/>
            <person name="Bonds A.E."/>
            <person name="Quandt C.A."/>
            <person name="Davis W.J."/>
            <person name="Chang Y."/>
            <person name="Letcher P.M."/>
            <person name="Powell M.J."/>
            <person name="Kuo A."/>
            <person name="Labutti K."/>
            <person name="Pangilinan J."/>
            <person name="Andreopoulos W."/>
            <person name="Tritt A."/>
            <person name="Riley R."/>
            <person name="Hundley H."/>
            <person name="Johnson J."/>
            <person name="Lipzen A."/>
            <person name="Barry K."/>
            <person name="Berbee M.L."/>
            <person name="Buchler N.E."/>
            <person name="Grigoriev I.V."/>
            <person name="Spatafora J.W."/>
            <person name="Stajich J.E."/>
            <person name="James T.Y."/>
        </authorList>
    </citation>
    <scope>NUCLEOTIDE SEQUENCE</scope>
    <source>
        <strain evidence="10">AG</strain>
    </source>
</reference>
<dbReference type="InterPro" id="IPR042241">
    <property type="entry name" value="GCP_C_sf"/>
</dbReference>
<dbReference type="PANTHER" id="PTHR19302">
    <property type="entry name" value="GAMMA TUBULIN COMPLEX PROTEIN"/>
    <property type="match status" value="1"/>
</dbReference>
<keyword evidence="11" id="KW-1185">Reference proteome</keyword>
<evidence type="ECO:0000256" key="4">
    <source>
        <dbReference type="ARBA" id="ARBA00022701"/>
    </source>
</evidence>
<dbReference type="GO" id="GO:0031122">
    <property type="term" value="P:cytoplasmic microtubule organization"/>
    <property type="evidence" value="ECO:0007669"/>
    <property type="project" value="TreeGrafter"/>
</dbReference>
<evidence type="ECO:0000256" key="5">
    <source>
        <dbReference type="ARBA" id="ARBA00023212"/>
    </source>
</evidence>
<dbReference type="GO" id="GO:0000922">
    <property type="term" value="C:spindle pole"/>
    <property type="evidence" value="ECO:0007669"/>
    <property type="project" value="InterPro"/>
</dbReference>
<dbReference type="Pfam" id="PF17681">
    <property type="entry name" value="GCP_N_terminal"/>
    <property type="match status" value="1"/>
</dbReference>
<dbReference type="GO" id="GO:0007020">
    <property type="term" value="P:microtubule nucleation"/>
    <property type="evidence" value="ECO:0007669"/>
    <property type="project" value="InterPro"/>
</dbReference>
<accession>A0AAD5HBE8</accession>
<feature type="region of interest" description="Disordered" evidence="7">
    <location>
        <begin position="217"/>
        <end position="240"/>
    </location>
</feature>
<dbReference type="GO" id="GO:0051011">
    <property type="term" value="F:microtubule minus-end binding"/>
    <property type="evidence" value="ECO:0007669"/>
    <property type="project" value="TreeGrafter"/>
</dbReference>
<dbReference type="GO" id="GO:0043015">
    <property type="term" value="F:gamma-tubulin binding"/>
    <property type="evidence" value="ECO:0007669"/>
    <property type="project" value="InterPro"/>
</dbReference>
<evidence type="ECO:0000259" key="8">
    <source>
        <dbReference type="Pfam" id="PF04130"/>
    </source>
</evidence>
<dbReference type="AlphaFoldDB" id="A0AAD5HBE8"/>
<proteinExistence type="inferred from homology"/>
<dbReference type="InterPro" id="IPR041470">
    <property type="entry name" value="GCP_N"/>
</dbReference>
<organism evidence="10 11">
    <name type="scientific">Umbelopsis ramanniana AG</name>
    <dbReference type="NCBI Taxonomy" id="1314678"/>
    <lineage>
        <taxon>Eukaryota</taxon>
        <taxon>Fungi</taxon>
        <taxon>Fungi incertae sedis</taxon>
        <taxon>Mucoromycota</taxon>
        <taxon>Mucoromycotina</taxon>
        <taxon>Umbelopsidomycetes</taxon>
        <taxon>Umbelopsidales</taxon>
        <taxon>Umbelopsidaceae</taxon>
        <taxon>Umbelopsis</taxon>
    </lineage>
</organism>
<evidence type="ECO:0000256" key="1">
    <source>
        <dbReference type="ARBA" id="ARBA00004267"/>
    </source>
</evidence>
<dbReference type="GO" id="GO:0000278">
    <property type="term" value="P:mitotic cell cycle"/>
    <property type="evidence" value="ECO:0007669"/>
    <property type="project" value="TreeGrafter"/>
</dbReference>
<evidence type="ECO:0000259" key="9">
    <source>
        <dbReference type="Pfam" id="PF17681"/>
    </source>
</evidence>
<sequence length="733" mass="83038">MLHELLLVLSGYPGDVFLPSPPAPQAPNTFAIASDFPLLHDAERSALNRLANLGWQYAKIDEFVRGIRNSVTSSHIAADTPHGSYIQALAVALNDVLREYRDTIVNCEQRILGKQDHLNGAVPIIHIAAAFAKWTIILPALTKLLSEIAEDPASWHGCRLLGLIIQKSHTGVAELRDIANQVLHHLHVVMYKQIISWMVYGHLFDPYQEFFIAKRPPSSNASMSPAIPSSTGEQEPAGSSGQFDHCLEKSFIPSHVPLELAESILFVGEIVKTVRDNSASYSNMLPKEMVEQHLQLLLQLSNTGSESYAASNINILRLQKAVSTIRRATAEWMFHQVLVGDHDILRYLESFKDFYLLGQGDFARNLIDECDQLATSDSNTDRRHRYGRRQLDALLHKAQFGCLCEDSPELARYSLRVTKQLEASQDQLFSFFLLNGSPCSLKYHYRWPLNLFLTAADMNHYDAMWEFLISLKKVQSKLNSLWIVLRGGWSSGSTRRRDGMDEHQDGPWSVASMKQRERLVWRVRSKMLFWIDALWCHVQNDIINPSYTSFIDSIRPSLEKRVAGHDDAMESVEGDTHSSSVEALDFEQIQKAHKVYLTRLFRGCLLESSSSSERMSAILQICLEYCQLIKDVGDKGDWSSRQRAQTADEIVAKWTHGFGKEQDPLAWVDDVLAMEKKFAVETAEFFKSLSRVGMSHGNSEGFDGPPVHLDLFLARLDYNKWFSIRRFNVEGGR</sequence>
<dbReference type="GO" id="GO:0051225">
    <property type="term" value="P:spindle assembly"/>
    <property type="evidence" value="ECO:0007669"/>
    <property type="project" value="TreeGrafter"/>
</dbReference>
<name>A0AAD5HBE8_UMBRA</name>
<protein>
    <recommendedName>
        <fullName evidence="6">Spindle pole body component</fullName>
    </recommendedName>
</protein>
<dbReference type="EMBL" id="MU620933">
    <property type="protein sequence ID" value="KAI8578070.1"/>
    <property type="molecule type" value="Genomic_DNA"/>
</dbReference>
<dbReference type="RefSeq" id="XP_051443074.1">
    <property type="nucleotide sequence ID" value="XM_051590304.1"/>
</dbReference>